<organism evidence="7 8">
    <name type="scientific">Vibrio ishigakensis</name>
    <dbReference type="NCBI Taxonomy" id="1481914"/>
    <lineage>
        <taxon>Bacteria</taxon>
        <taxon>Pseudomonadati</taxon>
        <taxon>Pseudomonadota</taxon>
        <taxon>Gammaproteobacteria</taxon>
        <taxon>Vibrionales</taxon>
        <taxon>Vibrionaceae</taxon>
        <taxon>Vibrio</taxon>
    </lineage>
</organism>
<dbReference type="Pfam" id="PF00126">
    <property type="entry name" value="HTH_1"/>
    <property type="match status" value="1"/>
</dbReference>
<feature type="domain" description="HTH lysR-type" evidence="6">
    <location>
        <begin position="75"/>
        <end position="132"/>
    </location>
</feature>
<evidence type="ECO:0000313" key="7">
    <source>
        <dbReference type="EMBL" id="GAM56360.1"/>
    </source>
</evidence>
<evidence type="ECO:0000259" key="6">
    <source>
        <dbReference type="PROSITE" id="PS50931"/>
    </source>
</evidence>
<sequence length="369" mass="41473">MGSDLVHPTRSKQSDSDNIHFMVFRFSYSVFICSGLTTLSPFASRCIKLTFQFVNHLSSTLYLPIIIKNLLRINVLLEDLKVVIKVAECRSITAAAIELDMRTATASAAVKRVEKSLGFELFTRTTRQLRLSTSGEKYLPQCEQAMAMLDKARQSMKDDLDIIDGDIRIALSSDLGRNVVTPWLDEIMDKHPNLKLRVNITDSNVDFYRDSIDIALRYGSPNDANVYGFKICDVPRVLCASPEYLAHAGSPKHPNDLVSHQGLLYQLYDILHSTWQFRKGKQQFKVKISGERASNDGDLVRRWCVAGKGIALKSCLDMSQDLLSGKVKRLLKGYQAEQTELCSFSRAVSPLHPLPVLSATCFKPTLMLY</sequence>
<dbReference type="PANTHER" id="PTHR30537">
    <property type="entry name" value="HTH-TYPE TRANSCRIPTIONAL REGULATOR"/>
    <property type="match status" value="1"/>
</dbReference>
<reference evidence="7 8" key="1">
    <citation type="submission" date="2015-01" db="EMBL/GenBank/DDBJ databases">
        <title>Vibrio sp. C1 JCM 19231 whole genome shotgun sequence.</title>
        <authorList>
            <person name="Sawabe T."/>
            <person name="Meirelles P."/>
            <person name="Feng G."/>
            <person name="Sayaka M."/>
            <person name="Hattori M."/>
            <person name="Ohkuma M."/>
        </authorList>
    </citation>
    <scope>NUCLEOTIDE SEQUENCE [LARGE SCALE GENOMIC DNA]</scope>
    <source>
        <strain evidence="8">JCM 19231</strain>
    </source>
</reference>
<evidence type="ECO:0000256" key="5">
    <source>
        <dbReference type="SAM" id="Phobius"/>
    </source>
</evidence>
<name>A0A0B8NP42_9VIBR</name>
<dbReference type="InterPro" id="IPR036388">
    <property type="entry name" value="WH-like_DNA-bd_sf"/>
</dbReference>
<proteinExistence type="inferred from homology"/>
<keyword evidence="2" id="KW-0805">Transcription regulation</keyword>
<evidence type="ECO:0000256" key="3">
    <source>
        <dbReference type="ARBA" id="ARBA00023125"/>
    </source>
</evidence>
<accession>A0A0B8NP42</accession>
<dbReference type="AlphaFoldDB" id="A0A0B8NP42"/>
<dbReference type="Gene3D" id="3.40.190.290">
    <property type="match status" value="1"/>
</dbReference>
<evidence type="ECO:0000256" key="2">
    <source>
        <dbReference type="ARBA" id="ARBA00023015"/>
    </source>
</evidence>
<dbReference type="PANTHER" id="PTHR30537:SF21">
    <property type="entry name" value="HTH-TYPE TRANSCRIPTIONAL REGULATOR SINR-RELATED"/>
    <property type="match status" value="1"/>
</dbReference>
<keyword evidence="5" id="KW-1133">Transmembrane helix</keyword>
<dbReference type="SUPFAM" id="SSF46785">
    <property type="entry name" value="Winged helix' DNA-binding domain"/>
    <property type="match status" value="1"/>
</dbReference>
<dbReference type="GO" id="GO:0003700">
    <property type="term" value="F:DNA-binding transcription factor activity"/>
    <property type="evidence" value="ECO:0007669"/>
    <property type="project" value="InterPro"/>
</dbReference>
<keyword evidence="8" id="KW-1185">Reference proteome</keyword>
<dbReference type="GO" id="GO:0043565">
    <property type="term" value="F:sequence-specific DNA binding"/>
    <property type="evidence" value="ECO:0007669"/>
    <property type="project" value="TreeGrafter"/>
</dbReference>
<keyword evidence="3" id="KW-0238">DNA-binding</keyword>
<dbReference type="InterPro" id="IPR000847">
    <property type="entry name" value="LysR_HTH_N"/>
</dbReference>
<feature type="transmembrane region" description="Helical" evidence="5">
    <location>
        <begin position="21"/>
        <end position="43"/>
    </location>
</feature>
<gene>
    <name evidence="7" type="ORF">JCM19231_1017</name>
</gene>
<dbReference type="Pfam" id="PF03466">
    <property type="entry name" value="LysR_substrate"/>
    <property type="match status" value="1"/>
</dbReference>
<comment type="similarity">
    <text evidence="1">Belongs to the LysR transcriptional regulatory family.</text>
</comment>
<evidence type="ECO:0000313" key="8">
    <source>
        <dbReference type="Proteomes" id="UP000031671"/>
    </source>
</evidence>
<dbReference type="Proteomes" id="UP000031671">
    <property type="component" value="Unassembled WGS sequence"/>
</dbReference>
<dbReference type="InterPro" id="IPR058163">
    <property type="entry name" value="LysR-type_TF_proteobact-type"/>
</dbReference>
<keyword evidence="5" id="KW-0812">Transmembrane</keyword>
<dbReference type="Gene3D" id="1.10.10.10">
    <property type="entry name" value="Winged helix-like DNA-binding domain superfamily/Winged helix DNA-binding domain"/>
    <property type="match status" value="1"/>
</dbReference>
<evidence type="ECO:0000256" key="4">
    <source>
        <dbReference type="ARBA" id="ARBA00023163"/>
    </source>
</evidence>
<protein>
    <submittedName>
        <fullName evidence="7">Transcriptional regulator, lysR family</fullName>
    </submittedName>
</protein>
<evidence type="ECO:0000256" key="1">
    <source>
        <dbReference type="ARBA" id="ARBA00009437"/>
    </source>
</evidence>
<keyword evidence="5" id="KW-0472">Membrane</keyword>
<comment type="caution">
    <text evidence="7">The sequence shown here is derived from an EMBL/GenBank/DDBJ whole genome shotgun (WGS) entry which is preliminary data.</text>
</comment>
<dbReference type="SUPFAM" id="SSF53850">
    <property type="entry name" value="Periplasmic binding protein-like II"/>
    <property type="match status" value="1"/>
</dbReference>
<dbReference type="GO" id="GO:0006351">
    <property type="term" value="P:DNA-templated transcription"/>
    <property type="evidence" value="ECO:0007669"/>
    <property type="project" value="TreeGrafter"/>
</dbReference>
<dbReference type="PROSITE" id="PS50931">
    <property type="entry name" value="HTH_LYSR"/>
    <property type="match status" value="1"/>
</dbReference>
<dbReference type="FunFam" id="1.10.10.10:FF:000001">
    <property type="entry name" value="LysR family transcriptional regulator"/>
    <property type="match status" value="1"/>
</dbReference>
<dbReference type="EMBL" id="BBRZ01000028">
    <property type="protein sequence ID" value="GAM56360.1"/>
    <property type="molecule type" value="Genomic_DNA"/>
</dbReference>
<dbReference type="CDD" id="cd08422">
    <property type="entry name" value="PBP2_CrgA_like"/>
    <property type="match status" value="1"/>
</dbReference>
<dbReference type="InterPro" id="IPR036390">
    <property type="entry name" value="WH_DNA-bd_sf"/>
</dbReference>
<dbReference type="InterPro" id="IPR005119">
    <property type="entry name" value="LysR_subst-bd"/>
</dbReference>
<reference evidence="7 8" key="2">
    <citation type="submission" date="2015-01" db="EMBL/GenBank/DDBJ databases">
        <authorList>
            <consortium name="NBRP consortium"/>
            <person name="Sawabe T."/>
            <person name="Meirelles P."/>
            <person name="Feng G."/>
            <person name="Sayaka M."/>
            <person name="Hattori M."/>
            <person name="Ohkuma M."/>
        </authorList>
    </citation>
    <scope>NUCLEOTIDE SEQUENCE [LARGE SCALE GENOMIC DNA]</scope>
    <source>
        <strain evidence="8">JCM 19231</strain>
    </source>
</reference>
<keyword evidence="4" id="KW-0804">Transcription</keyword>